<organism evidence="8 9">
    <name type="scientific">Xenopus laevis</name>
    <name type="common">African clawed frog</name>
    <dbReference type="NCBI Taxonomy" id="8355"/>
    <lineage>
        <taxon>Eukaryota</taxon>
        <taxon>Metazoa</taxon>
        <taxon>Chordata</taxon>
        <taxon>Craniata</taxon>
        <taxon>Vertebrata</taxon>
        <taxon>Euteleostomi</taxon>
        <taxon>Amphibia</taxon>
        <taxon>Batrachia</taxon>
        <taxon>Anura</taxon>
        <taxon>Pipoidea</taxon>
        <taxon>Pipidae</taxon>
        <taxon>Xenopodinae</taxon>
        <taxon>Xenopus</taxon>
        <taxon>Xenopus</taxon>
    </lineage>
</organism>
<feature type="compositionally biased region" description="Low complexity" evidence="7">
    <location>
        <begin position="208"/>
        <end position="217"/>
    </location>
</feature>
<comment type="subcellular location">
    <subcellularLocation>
        <location evidence="1">Membrane</location>
    </subcellularLocation>
</comment>
<feature type="compositionally biased region" description="Basic and acidic residues" evidence="7">
    <location>
        <begin position="243"/>
        <end position="262"/>
    </location>
</feature>
<sequence>MEDARLKRLHEAFSRNTETERLTETLSVTLERCLFREIRAWWDVATLEKYLQLKMVPRGLRIKKFPTFTTEDKEFTTKWNLILTDCSNNLIQLLVDYKKETLVKAKTEMELTRSELLKVATEEKYLELDQALNLKLKKEEDQIIARKVKKFDRDRRDYDEGNVYVKRQPRYYQFRGPRSILKRTQQHKHVSFSSADDSYGLDEDTARSSFPVSSSPQSDRESLALEVFNDTSRKSFNGSVIESKNEMEGDYRRSQRTKDCNKSDAMIYSKGQQQQIQQQKAGPDEADGNVEHQRTDFNLFETLVDVNRFVRKIVLKKYFLTESGERERGGDDIDCTYEEGSRDFVQSDLSISDFDAGGEPSNLMCNKLEGAINDLEFASGLKFDFQDEVALFNLNSLSAETDNDVLKSHGINLNDINKLRVKSKFYPVHQRGPAVEAFQDLIEKELKLLKKGTTKVNSNLSGSETQALKELNVESQVPVLTPSVLYVNQGQTGTYNCNVGVKNAHATMFLHQTPGKAPQLILYHHHSYTEPKYGPGMSSAHFGSTINGAGTEYQLIVKNTGTQDTDTYYCVKWYDNIGCHSDIQLDKNH</sequence>
<dbReference type="GO" id="GO:0016020">
    <property type="term" value="C:membrane"/>
    <property type="evidence" value="ECO:0007669"/>
    <property type="project" value="UniProtKB-SubCell"/>
</dbReference>
<proteinExistence type="predicted"/>
<accession>A0A974E0B3</accession>
<dbReference type="InterPro" id="IPR051117">
    <property type="entry name" value="TRG_var/const_region"/>
</dbReference>
<evidence type="ECO:0000313" key="9">
    <source>
        <dbReference type="Proteomes" id="UP000694892"/>
    </source>
</evidence>
<evidence type="ECO:0000256" key="5">
    <source>
        <dbReference type="ARBA" id="ARBA00023170"/>
    </source>
</evidence>
<evidence type="ECO:0000313" key="8">
    <source>
        <dbReference type="EMBL" id="OCU00497.1"/>
    </source>
</evidence>
<dbReference type="Gene3D" id="2.60.40.10">
    <property type="entry name" value="Immunoglobulins"/>
    <property type="match status" value="1"/>
</dbReference>
<keyword evidence="6" id="KW-0393">Immunoglobulin domain</keyword>
<feature type="region of interest" description="Disordered" evidence="7">
    <location>
        <begin position="239"/>
        <end position="289"/>
    </location>
</feature>
<dbReference type="InterPro" id="IPR036179">
    <property type="entry name" value="Ig-like_dom_sf"/>
</dbReference>
<dbReference type="PANTHER" id="PTHR19256:SF65">
    <property type="entry name" value="T CELL RECEPTOR GAMMA CONSTANT 1-RELATED"/>
    <property type="match status" value="1"/>
</dbReference>
<protein>
    <submittedName>
        <fullName evidence="8">Uncharacterized protein</fullName>
    </submittedName>
</protein>
<reference evidence="9" key="1">
    <citation type="journal article" date="2016" name="Nature">
        <title>Genome evolution in the allotetraploid frog Xenopus laevis.</title>
        <authorList>
            <person name="Session A.M."/>
            <person name="Uno Y."/>
            <person name="Kwon T."/>
            <person name="Chapman J.A."/>
            <person name="Toyoda A."/>
            <person name="Takahashi S."/>
            <person name="Fukui A."/>
            <person name="Hikosaka A."/>
            <person name="Suzuki A."/>
            <person name="Kondo M."/>
            <person name="van Heeringen S.J."/>
            <person name="Quigley I."/>
            <person name="Heinz S."/>
            <person name="Ogino H."/>
            <person name="Ochi H."/>
            <person name="Hellsten U."/>
            <person name="Lyons J.B."/>
            <person name="Simakov O."/>
            <person name="Putnam N."/>
            <person name="Stites J."/>
            <person name="Kuroki Y."/>
            <person name="Tanaka T."/>
            <person name="Michiue T."/>
            <person name="Watanabe M."/>
            <person name="Bogdanovic O."/>
            <person name="Lister R."/>
            <person name="Georgiou G."/>
            <person name="Paranjpe S.S."/>
            <person name="van Kruijsbergen I."/>
            <person name="Shu S."/>
            <person name="Carlson J."/>
            <person name="Kinoshita T."/>
            <person name="Ohta Y."/>
            <person name="Mawaribuchi S."/>
            <person name="Jenkins J."/>
            <person name="Grimwood J."/>
            <person name="Schmutz J."/>
            <person name="Mitros T."/>
            <person name="Mozaffari S.V."/>
            <person name="Suzuki Y."/>
            <person name="Haramoto Y."/>
            <person name="Yamamoto T.S."/>
            <person name="Takagi C."/>
            <person name="Heald R."/>
            <person name="Miller K."/>
            <person name="Haudenschild C."/>
            <person name="Kitzman J."/>
            <person name="Nakayama T."/>
            <person name="Izutsu Y."/>
            <person name="Robert J."/>
            <person name="Fortriede J."/>
            <person name="Burns K."/>
            <person name="Lotay V."/>
            <person name="Karimi K."/>
            <person name="Yasuoka Y."/>
            <person name="Dichmann D.S."/>
            <person name="Flajnik M.F."/>
            <person name="Houston D.W."/>
            <person name="Shendure J."/>
            <person name="DuPasquier L."/>
            <person name="Vize P.D."/>
            <person name="Zorn A.M."/>
            <person name="Ito M."/>
            <person name="Marcotte E.M."/>
            <person name="Wallingford J.B."/>
            <person name="Ito Y."/>
            <person name="Asashima M."/>
            <person name="Ueno N."/>
            <person name="Matsuda Y."/>
            <person name="Veenstra G.J."/>
            <person name="Fujiyama A."/>
            <person name="Harland R.M."/>
            <person name="Taira M."/>
            <person name="Rokhsar D.S."/>
        </authorList>
    </citation>
    <scope>NUCLEOTIDE SEQUENCE [LARGE SCALE GENOMIC DNA]</scope>
    <source>
        <strain evidence="9">J</strain>
    </source>
</reference>
<dbReference type="Proteomes" id="UP000694892">
    <property type="component" value="Chromosome 1L"/>
</dbReference>
<evidence type="ECO:0000256" key="7">
    <source>
        <dbReference type="SAM" id="MobiDB-lite"/>
    </source>
</evidence>
<evidence type="ECO:0000256" key="4">
    <source>
        <dbReference type="ARBA" id="ARBA00023136"/>
    </source>
</evidence>
<keyword evidence="5" id="KW-0675">Receptor</keyword>
<dbReference type="InterPro" id="IPR013783">
    <property type="entry name" value="Ig-like_fold"/>
</dbReference>
<evidence type="ECO:0000256" key="3">
    <source>
        <dbReference type="ARBA" id="ARBA00022989"/>
    </source>
</evidence>
<dbReference type="EMBL" id="CM004466">
    <property type="protein sequence ID" value="OCU00497.1"/>
    <property type="molecule type" value="Genomic_DNA"/>
</dbReference>
<evidence type="ECO:0000256" key="2">
    <source>
        <dbReference type="ARBA" id="ARBA00022692"/>
    </source>
</evidence>
<gene>
    <name evidence="8" type="ORF">XELAEV_18006275mg</name>
</gene>
<feature type="region of interest" description="Disordered" evidence="7">
    <location>
        <begin position="185"/>
        <end position="218"/>
    </location>
</feature>
<name>A0A974E0B3_XENLA</name>
<keyword evidence="4" id="KW-0472">Membrane</keyword>
<dbReference type="PANTHER" id="PTHR19256">
    <property type="entry name" value="T-CELL RECEPTOR GAMMA CHAIN"/>
    <property type="match status" value="1"/>
</dbReference>
<evidence type="ECO:0000256" key="6">
    <source>
        <dbReference type="ARBA" id="ARBA00023319"/>
    </source>
</evidence>
<keyword evidence="3" id="KW-1133">Transmembrane helix</keyword>
<dbReference type="AlphaFoldDB" id="A0A974E0B3"/>
<keyword evidence="2" id="KW-0812">Transmembrane</keyword>
<evidence type="ECO:0000256" key="1">
    <source>
        <dbReference type="ARBA" id="ARBA00004370"/>
    </source>
</evidence>
<dbReference type="SUPFAM" id="SSF48726">
    <property type="entry name" value="Immunoglobulin"/>
    <property type="match status" value="1"/>
</dbReference>